<dbReference type="EMBL" id="MCFL01000098">
    <property type="protein sequence ID" value="ORZ30159.1"/>
    <property type="molecule type" value="Genomic_DNA"/>
</dbReference>
<evidence type="ECO:0000313" key="2">
    <source>
        <dbReference type="Proteomes" id="UP000193411"/>
    </source>
</evidence>
<proteinExistence type="predicted"/>
<dbReference type="Proteomes" id="UP000193411">
    <property type="component" value="Unassembled WGS sequence"/>
</dbReference>
<comment type="caution">
    <text evidence="1">The sequence shown here is derived from an EMBL/GenBank/DDBJ whole genome shotgun (WGS) entry which is preliminary data.</text>
</comment>
<reference evidence="1 2" key="1">
    <citation type="submission" date="2016-07" db="EMBL/GenBank/DDBJ databases">
        <title>Pervasive Adenine N6-methylation of Active Genes in Fungi.</title>
        <authorList>
            <consortium name="DOE Joint Genome Institute"/>
            <person name="Mondo S.J."/>
            <person name="Dannebaum R.O."/>
            <person name="Kuo R.C."/>
            <person name="Labutti K."/>
            <person name="Haridas S."/>
            <person name="Kuo A."/>
            <person name="Salamov A."/>
            <person name="Ahrendt S.R."/>
            <person name="Lipzen A."/>
            <person name="Sullivan W."/>
            <person name="Andreopoulos W.B."/>
            <person name="Clum A."/>
            <person name="Lindquist E."/>
            <person name="Daum C."/>
            <person name="Ramamoorthy G.K."/>
            <person name="Gryganskyi A."/>
            <person name="Culley D."/>
            <person name="Magnuson J.K."/>
            <person name="James T.Y."/>
            <person name="O'Malley M.A."/>
            <person name="Stajich J.E."/>
            <person name="Spatafora J.W."/>
            <person name="Visel A."/>
            <person name="Grigoriev I.V."/>
        </authorList>
    </citation>
    <scope>NUCLEOTIDE SEQUENCE [LARGE SCALE GENOMIC DNA]</scope>
    <source>
        <strain evidence="1 2">PL171</strain>
    </source>
</reference>
<dbReference type="AlphaFoldDB" id="A0A1Y2H6K1"/>
<gene>
    <name evidence="1" type="ORF">BCR44DRAFT_1329704</name>
</gene>
<sequence length="159" mass="18200">MHAARLAASDKPALGQTVAHGHTRGAAAEPGHCRCPNTHLAALAAVHMLRVLVLLTKLLTKLGLHLCILALRLAPRRLLLLHRRCARSTCDRLRGLRRRLRREFHGRVSFLSRLHSIRHGRLVGVVPYGTLRRWHRRNGRLIVRRPGVQRLGIRWRVLW</sequence>
<name>A0A1Y2H6K1_9FUNG</name>
<organism evidence="1 2">
    <name type="scientific">Catenaria anguillulae PL171</name>
    <dbReference type="NCBI Taxonomy" id="765915"/>
    <lineage>
        <taxon>Eukaryota</taxon>
        <taxon>Fungi</taxon>
        <taxon>Fungi incertae sedis</taxon>
        <taxon>Blastocladiomycota</taxon>
        <taxon>Blastocladiomycetes</taxon>
        <taxon>Blastocladiales</taxon>
        <taxon>Catenariaceae</taxon>
        <taxon>Catenaria</taxon>
    </lineage>
</organism>
<accession>A0A1Y2H6K1</accession>
<evidence type="ECO:0000313" key="1">
    <source>
        <dbReference type="EMBL" id="ORZ30159.1"/>
    </source>
</evidence>
<keyword evidence="2" id="KW-1185">Reference proteome</keyword>
<protein>
    <submittedName>
        <fullName evidence="1">Uncharacterized protein</fullName>
    </submittedName>
</protein>